<feature type="domain" description="TonB-dependent receptor plug" evidence="9">
    <location>
        <begin position="225"/>
        <end position="329"/>
    </location>
</feature>
<protein>
    <submittedName>
        <fullName evidence="10">SusC/RagA family TonB-linked outer membrane protein</fullName>
    </submittedName>
    <submittedName>
        <fullName evidence="12">TonB-linked outer membrane protein, SusC/RagA family</fullName>
    </submittedName>
</protein>
<dbReference type="AlphaFoldDB" id="A0A1B9DYJ7"/>
<keyword evidence="5 7" id="KW-0472">Membrane</keyword>
<keyword evidence="2 7" id="KW-0813">Transport</keyword>
<dbReference type="STRING" id="551990.SAMN05192550_1732"/>
<organism evidence="11 13">
    <name type="scientific">Flavobacterium glycines</name>
    <dbReference type="NCBI Taxonomy" id="551990"/>
    <lineage>
        <taxon>Bacteria</taxon>
        <taxon>Pseudomonadati</taxon>
        <taxon>Bacteroidota</taxon>
        <taxon>Flavobacteriia</taxon>
        <taxon>Flavobacteriales</taxon>
        <taxon>Flavobacteriaceae</taxon>
        <taxon>Flavobacterium</taxon>
    </lineage>
</organism>
<reference evidence="10 15" key="4">
    <citation type="submission" date="2019-07" db="EMBL/GenBank/DDBJ databases">
        <title>Whole genome shotgun sequence of Flavobacterium glycines NBRC 105008.</title>
        <authorList>
            <person name="Hosoyama A."/>
            <person name="Uohara A."/>
            <person name="Ohji S."/>
            <person name="Ichikawa N."/>
        </authorList>
    </citation>
    <scope>NUCLEOTIDE SEQUENCE [LARGE SCALE GENOMIC DNA]</scope>
    <source>
        <strain evidence="10 15">NBRC 105008</strain>
    </source>
</reference>
<evidence type="ECO:0000256" key="6">
    <source>
        <dbReference type="ARBA" id="ARBA00023237"/>
    </source>
</evidence>
<proteinExistence type="inferred from homology"/>
<evidence type="ECO:0000256" key="7">
    <source>
        <dbReference type="PROSITE-ProRule" id="PRU01360"/>
    </source>
</evidence>
<evidence type="ECO:0000313" key="14">
    <source>
        <dbReference type="Proteomes" id="UP000182367"/>
    </source>
</evidence>
<dbReference type="InterPro" id="IPR012910">
    <property type="entry name" value="Plug_dom"/>
</dbReference>
<keyword evidence="3 7" id="KW-1134">Transmembrane beta strand</keyword>
<evidence type="ECO:0000256" key="5">
    <source>
        <dbReference type="ARBA" id="ARBA00023136"/>
    </source>
</evidence>
<dbReference type="InterPro" id="IPR023997">
    <property type="entry name" value="TonB-dep_OMP_SusC/RagA_CS"/>
</dbReference>
<evidence type="ECO:0000256" key="4">
    <source>
        <dbReference type="ARBA" id="ARBA00022692"/>
    </source>
</evidence>
<keyword evidence="8" id="KW-0732">Signal</keyword>
<gene>
    <name evidence="11" type="ORF">FBGL_01900</name>
    <name evidence="10" type="ORF">FGL01_00120</name>
    <name evidence="12" type="ORF">SAMN05192550_1732</name>
</gene>
<evidence type="ECO:0000259" key="9">
    <source>
        <dbReference type="Pfam" id="PF07715"/>
    </source>
</evidence>
<keyword evidence="6 7" id="KW-0998">Cell outer membrane</keyword>
<dbReference type="Gene3D" id="2.170.130.10">
    <property type="entry name" value="TonB-dependent receptor, plug domain"/>
    <property type="match status" value="1"/>
</dbReference>
<dbReference type="Pfam" id="PF07715">
    <property type="entry name" value="Plug"/>
    <property type="match status" value="1"/>
</dbReference>
<dbReference type="NCBIfam" id="TIGR04057">
    <property type="entry name" value="SusC_RagA_signa"/>
    <property type="match status" value="1"/>
</dbReference>
<dbReference type="InterPro" id="IPR036942">
    <property type="entry name" value="Beta-barrel_TonB_sf"/>
</dbReference>
<dbReference type="EMBL" id="FNEO01000001">
    <property type="protein sequence ID" value="SDJ12794.1"/>
    <property type="molecule type" value="Genomic_DNA"/>
</dbReference>
<dbReference type="EMBL" id="LVEO01000002">
    <property type="protein sequence ID" value="OCB74747.1"/>
    <property type="molecule type" value="Genomic_DNA"/>
</dbReference>
<reference evidence="12 14" key="3">
    <citation type="submission" date="2016-10" db="EMBL/GenBank/DDBJ databases">
        <authorList>
            <person name="Varghese N."/>
            <person name="Submissions S."/>
        </authorList>
    </citation>
    <scope>NUCLEOTIDE SEQUENCE [LARGE SCALE GENOMIC DNA]</scope>
    <source>
        <strain evidence="12 14">Gm-149</strain>
    </source>
</reference>
<evidence type="ECO:0000313" key="13">
    <source>
        <dbReference type="Proteomes" id="UP000093226"/>
    </source>
</evidence>
<evidence type="ECO:0000313" key="10">
    <source>
        <dbReference type="EMBL" id="GEL09273.1"/>
    </source>
</evidence>
<evidence type="ECO:0000256" key="2">
    <source>
        <dbReference type="ARBA" id="ARBA00022448"/>
    </source>
</evidence>
<evidence type="ECO:0000256" key="3">
    <source>
        <dbReference type="ARBA" id="ARBA00022452"/>
    </source>
</evidence>
<evidence type="ECO:0000313" key="11">
    <source>
        <dbReference type="EMBL" id="OCB74747.1"/>
    </source>
</evidence>
<accession>A0A1B9DYJ7</accession>
<sequence>MKIEITNHFFFLKRKFLLTSMKAFILFFCTTAFSFSTSKVFTQNVKIVVDKDKVVTIDEIFDLLRVQTNFTFIYQEDMFKNVPKVKLKKGTISANKLLNDNLSGEGFSFELSGDNKIIITKSKPEEKVQQQQRIKVTGVINDAKGEPLTGVNILEKGTTNGIQSDFDGKFSIDVAGPNSVLVISYIGYVNQEIKVGNQTNIAIKLLDDYAKLDEVVVIGYGTQKKSDLSGSVGVVNMESAKKTITYDAAKMLQGQVAGVTVQSSGEPGGFVNIKIRGVNSFSNNNPLFVIDGMIVDAPFDFAPGDIESMQVLKDASSAAIYGVRGANGVVIITTKKGKSGKMDFKYKSLVGFQNVAKKWSVTDRVGYQTITNAAEANAGLTLAPGNDPTNSSYIRNVDTDWQDAAYETGVVQNHALTFNGGAENLAYNLNMDYFKNSSYINSPQSYERLSMNLNLNGKKGNFKYGSKIGYTQSGKENFNSYVGESAVGALVSAVPTMPVYDPNRLGGYGGTTNLTQRAISLNVIGFNNLIDNNGRRNRFIGDVWGELEIIKGLKYKMDASYDRLDYQNRVFIPQSDLGWYYITTKEEASLDVATGNETKTFFNNLLTYNLDIDKHKFDALVGWVQESKEYFNHWSRGVGYDYGEISKLQYADANSTGESETKIKGVSYISRINYSFDDRYLIQANFRQDKSSLFSENNNTTNAYSFSGAWKLSNEKFIHLPEWLNTVKLRGSYGKLGNNTIPAYFFAATINGFAGYDFNNELAPGTTVVSSFDPNVRWEDVKTTDFAAEFGLFNDKLQLTAEYYIKNSSNLLIGVPLPYSTGAFPASITTNAGAMRNKGFEFEAKYSNSQNEFKYSVSANLGTLKNEVLQIGINGNPIYGAASKTEVGRSMGEIYAYVTDGIFQNAAEIAAAPTQTNAGVGDIRFKDINGDGMISDLDRTYQGVTIPKYNYGFNFSGSYKNWDFSMFCQGSGGNKVFNSLYRNLMAGQYGNHHTDMLNYWTPTNTNTNVPRPIIGDPNANGRDSNRFIEKGDYFRLQTMEIGYNLPLPAKSLIQRARVYANGQNLWTITKYKGYDPDFNSNDGSFSRGYDNGSFPNPRTVSLGVEVNF</sequence>
<comment type="similarity">
    <text evidence="7">Belongs to the TonB-dependent receptor family.</text>
</comment>
<keyword evidence="14" id="KW-1185">Reference proteome</keyword>
<dbReference type="NCBIfam" id="TIGR04056">
    <property type="entry name" value="OMP_RagA_SusC"/>
    <property type="match status" value="1"/>
</dbReference>
<dbReference type="OrthoDB" id="9768177at2"/>
<dbReference type="InterPro" id="IPR037066">
    <property type="entry name" value="Plug_dom_sf"/>
</dbReference>
<dbReference type="SUPFAM" id="SSF49464">
    <property type="entry name" value="Carboxypeptidase regulatory domain-like"/>
    <property type="match status" value="1"/>
</dbReference>
<dbReference type="SUPFAM" id="SSF56935">
    <property type="entry name" value="Porins"/>
    <property type="match status" value="1"/>
</dbReference>
<dbReference type="Gene3D" id="2.60.40.1120">
    <property type="entry name" value="Carboxypeptidase-like, regulatory domain"/>
    <property type="match status" value="1"/>
</dbReference>
<dbReference type="Proteomes" id="UP000321579">
    <property type="component" value="Unassembled WGS sequence"/>
</dbReference>
<reference evidence="11" key="2">
    <citation type="submission" date="2016-03" db="EMBL/GenBank/DDBJ databases">
        <authorList>
            <person name="Ploux O."/>
        </authorList>
    </citation>
    <scope>NUCLEOTIDE SEQUENCE</scope>
    <source>
        <strain evidence="11">NBRC 105008</strain>
    </source>
</reference>
<dbReference type="GO" id="GO:0009279">
    <property type="term" value="C:cell outer membrane"/>
    <property type="evidence" value="ECO:0007669"/>
    <property type="project" value="UniProtKB-SubCell"/>
</dbReference>
<feature type="signal peptide" evidence="8">
    <location>
        <begin position="1"/>
        <end position="34"/>
    </location>
</feature>
<comment type="subcellular location">
    <subcellularLocation>
        <location evidence="1 7">Cell outer membrane</location>
        <topology evidence="1 7">Multi-pass membrane protein</topology>
    </subcellularLocation>
</comment>
<feature type="chain" id="PRO_5044556265" evidence="8">
    <location>
        <begin position="35"/>
        <end position="1108"/>
    </location>
</feature>
<dbReference type="PROSITE" id="PS52016">
    <property type="entry name" value="TONB_DEPENDENT_REC_3"/>
    <property type="match status" value="1"/>
</dbReference>
<dbReference type="InterPro" id="IPR039426">
    <property type="entry name" value="TonB-dep_rcpt-like"/>
</dbReference>
<dbReference type="InterPro" id="IPR023996">
    <property type="entry name" value="TonB-dep_OMP_SusC/RagA"/>
</dbReference>
<evidence type="ECO:0000313" key="15">
    <source>
        <dbReference type="Proteomes" id="UP000321579"/>
    </source>
</evidence>
<comment type="caution">
    <text evidence="11">The sequence shown here is derived from an EMBL/GenBank/DDBJ whole genome shotgun (WGS) entry which is preliminary data.</text>
</comment>
<dbReference type="Pfam" id="PF13715">
    <property type="entry name" value="CarbopepD_reg_2"/>
    <property type="match status" value="1"/>
</dbReference>
<dbReference type="Gene3D" id="2.40.170.20">
    <property type="entry name" value="TonB-dependent receptor, beta-barrel domain"/>
    <property type="match status" value="1"/>
</dbReference>
<dbReference type="Proteomes" id="UP000093226">
    <property type="component" value="Unassembled WGS sequence"/>
</dbReference>
<evidence type="ECO:0000256" key="8">
    <source>
        <dbReference type="SAM" id="SignalP"/>
    </source>
</evidence>
<name>A0A1B9DYJ7_9FLAO</name>
<dbReference type="Proteomes" id="UP000182367">
    <property type="component" value="Unassembled WGS sequence"/>
</dbReference>
<dbReference type="EMBL" id="BJVF01000001">
    <property type="protein sequence ID" value="GEL09273.1"/>
    <property type="molecule type" value="Genomic_DNA"/>
</dbReference>
<keyword evidence="4 7" id="KW-0812">Transmembrane</keyword>
<evidence type="ECO:0000313" key="12">
    <source>
        <dbReference type="EMBL" id="SDJ12794.1"/>
    </source>
</evidence>
<evidence type="ECO:0000256" key="1">
    <source>
        <dbReference type="ARBA" id="ARBA00004571"/>
    </source>
</evidence>
<reference evidence="13" key="1">
    <citation type="submission" date="2016-03" db="EMBL/GenBank/DDBJ databases">
        <title>Draft genome sequence of Paenibacillus glacialis DSM 22343.</title>
        <authorList>
            <person name="Shin S.-K."/>
            <person name="Yi H."/>
        </authorList>
    </citation>
    <scope>NUCLEOTIDE SEQUENCE [LARGE SCALE GENOMIC DNA]</scope>
    <source>
        <strain evidence="13">NBRC 105008</strain>
    </source>
</reference>
<dbReference type="InterPro" id="IPR008969">
    <property type="entry name" value="CarboxyPept-like_regulatory"/>
</dbReference>